<dbReference type="AlphaFoldDB" id="A0A8F1SB39"/>
<feature type="transmembrane region" description="Helical" evidence="2">
    <location>
        <begin position="65"/>
        <end position="85"/>
    </location>
</feature>
<accession>A0A8F1SB39</accession>
<dbReference type="KEGG" id="mnd:KOY48_03280"/>
<keyword evidence="2" id="KW-0472">Membrane</keyword>
<dbReference type="Proteomes" id="UP000679129">
    <property type="component" value="Chromosome"/>
</dbReference>
<keyword evidence="2" id="KW-1133">Transmembrane helix</keyword>
<evidence type="ECO:0000313" key="4">
    <source>
        <dbReference type="Proteomes" id="UP000679129"/>
    </source>
</evidence>
<name>A0A8F1SB39_9BACT</name>
<feature type="compositionally biased region" description="Polar residues" evidence="1">
    <location>
        <begin position="27"/>
        <end position="36"/>
    </location>
</feature>
<proteinExistence type="predicted"/>
<gene>
    <name evidence="3" type="ORF">KOY48_03280</name>
</gene>
<organism evidence="3 4">
    <name type="scientific">Candidatus Minimicrobia naudis</name>
    <dbReference type="NCBI Taxonomy" id="2841263"/>
    <lineage>
        <taxon>Bacteria</taxon>
        <taxon>Candidatus Saccharimonadota</taxon>
        <taxon>Candidatus Saccharimonadota incertae sedis</taxon>
        <taxon>Candidatus Minimicrobia</taxon>
    </lineage>
</organism>
<feature type="transmembrane region" description="Helical" evidence="2">
    <location>
        <begin position="97"/>
        <end position="120"/>
    </location>
</feature>
<reference evidence="3" key="1">
    <citation type="submission" date="2021-06" db="EMBL/GenBank/DDBJ databases">
        <title>An adapted protocol for Saccharibacteria cultivation: two new species join this phylum of Candidate Phyla Radiations.</title>
        <authorList>
            <person name="Ibrahim A."/>
            <person name="Maatouk M."/>
            <person name="Zgheib R."/>
            <person name="Haddad G."/>
            <person name="Bou Khalil J."/>
            <person name="Raoult D."/>
            <person name="Bittar F."/>
        </authorList>
    </citation>
    <scope>NUCLEOTIDE SEQUENCE</scope>
    <source>
        <strain evidence="3">IHU1</strain>
    </source>
</reference>
<protein>
    <submittedName>
        <fullName evidence="3">Uncharacterized protein</fullName>
    </submittedName>
</protein>
<evidence type="ECO:0000256" key="1">
    <source>
        <dbReference type="SAM" id="MobiDB-lite"/>
    </source>
</evidence>
<keyword evidence="4" id="KW-1185">Reference proteome</keyword>
<feature type="region of interest" description="Disordered" evidence="1">
    <location>
        <begin position="1"/>
        <end position="36"/>
    </location>
</feature>
<dbReference type="EMBL" id="CP076460">
    <property type="protein sequence ID" value="QWQ31918.1"/>
    <property type="molecule type" value="Genomic_DNA"/>
</dbReference>
<keyword evidence="2" id="KW-0812">Transmembrane</keyword>
<feature type="compositionally biased region" description="Low complexity" evidence="1">
    <location>
        <begin position="1"/>
        <end position="21"/>
    </location>
</feature>
<sequence length="124" mass="13811">MSKQEPQQPQYAPQPDPNAQYGPAPQPQNTPYEQQPVSQQYFAQPQAAPVQYVVMAESLRGVKGWLMFFVVCFVIGSLVNTAVFFHSIMNLSQPENVISLIFSPVLVSLGYLCCCVYSYAEVSL</sequence>
<evidence type="ECO:0000313" key="3">
    <source>
        <dbReference type="EMBL" id="QWQ31918.1"/>
    </source>
</evidence>
<evidence type="ECO:0000256" key="2">
    <source>
        <dbReference type="SAM" id="Phobius"/>
    </source>
</evidence>